<sequence>MAMLCYVIHEFLILLRGPEPLSQLLLVAARMPPHLNAMQNLGAPTKLTELTGTVTHSLGHFFLVRKEKAWSIITVRVVGGGKKKAMSVMFVFQDREHLSFVYRRPAASNSNQKWLLLRSNTNRSTSRALDVCQESSFP</sequence>
<proteinExistence type="predicted"/>
<reference evidence="1" key="1">
    <citation type="submission" date="2015-12" db="EMBL/GenBank/DDBJ databases">
        <title>Update maize B73 reference genome by single molecule sequencing technologies.</title>
        <authorList>
            <consortium name="Maize Genome Sequencing Project"/>
            <person name="Ware D."/>
        </authorList>
    </citation>
    <scope>NUCLEOTIDE SEQUENCE</scope>
    <source>
        <tissue evidence="1">Seedling</tissue>
    </source>
</reference>
<evidence type="ECO:0000313" key="1">
    <source>
        <dbReference type="EMBL" id="AQK95237.1"/>
    </source>
</evidence>
<name>A0A1D6FUV8_MAIZE</name>
<organism evidence="1">
    <name type="scientific">Zea mays</name>
    <name type="common">Maize</name>
    <dbReference type="NCBI Taxonomy" id="4577"/>
    <lineage>
        <taxon>Eukaryota</taxon>
        <taxon>Viridiplantae</taxon>
        <taxon>Streptophyta</taxon>
        <taxon>Embryophyta</taxon>
        <taxon>Tracheophyta</taxon>
        <taxon>Spermatophyta</taxon>
        <taxon>Magnoliopsida</taxon>
        <taxon>Liliopsida</taxon>
        <taxon>Poales</taxon>
        <taxon>Poaceae</taxon>
        <taxon>PACMAD clade</taxon>
        <taxon>Panicoideae</taxon>
        <taxon>Andropogonodae</taxon>
        <taxon>Andropogoneae</taxon>
        <taxon>Tripsacinae</taxon>
        <taxon>Zea</taxon>
    </lineage>
</organism>
<gene>
    <name evidence="1" type="ORF">ZEAMMB73_Zm00001d010906</name>
</gene>
<dbReference type="InParanoid" id="A0A1D6FUV8"/>
<protein>
    <submittedName>
        <fullName evidence="1">Uncharacterized protein</fullName>
    </submittedName>
</protein>
<accession>A0A1D6FUV8</accession>
<dbReference type="EMBL" id="CM000784">
    <property type="protein sequence ID" value="AQK95237.1"/>
    <property type="molecule type" value="Genomic_DNA"/>
</dbReference>
<dbReference type="AlphaFoldDB" id="A0A1D6FUV8"/>